<reference evidence="1" key="1">
    <citation type="submission" date="2018-01" db="EMBL/GenBank/DDBJ databases">
        <title>Genomic characterization of Leptospira inadai serogroup Lyme isolated from captured rat in Brazil and comparative analysis with human reference strain.</title>
        <authorList>
            <person name="Moreno L.Z."/>
            <person name="Loureiro A.P."/>
            <person name="Miraglia F."/>
            <person name="Kremer F.S."/>
            <person name="Eslabao M.R."/>
            <person name="Dellagostin O.A."/>
            <person name="Lilenbaum W."/>
            <person name="Moreno A.M."/>
        </authorList>
    </citation>
    <scope>NUCLEOTIDE SEQUENCE [LARGE SCALE GENOMIC DNA]</scope>
    <source>
        <strain evidence="1">M34/99</strain>
    </source>
</reference>
<evidence type="ECO:0000313" key="1">
    <source>
        <dbReference type="EMBL" id="PNV76600.1"/>
    </source>
</evidence>
<protein>
    <submittedName>
        <fullName evidence="1">Uncharacterized protein</fullName>
    </submittedName>
</protein>
<accession>A0ABX4YMT3</accession>
<organism evidence="1 2">
    <name type="scientific">Leptospira inadai serovar Lyme</name>
    <dbReference type="NCBI Taxonomy" id="293084"/>
    <lineage>
        <taxon>Bacteria</taxon>
        <taxon>Pseudomonadati</taxon>
        <taxon>Spirochaetota</taxon>
        <taxon>Spirochaetia</taxon>
        <taxon>Leptospirales</taxon>
        <taxon>Leptospiraceae</taxon>
        <taxon>Leptospira</taxon>
    </lineage>
</organism>
<sequence>MLNNFLNFNSRERAANSSNFKFRTYFIFFRNCRFASKYRRNLTFARGDRVSKLVVGNFFPGTGDYVGREFSPV</sequence>
<evidence type="ECO:0000313" key="2">
    <source>
        <dbReference type="Proteomes" id="UP000094669"/>
    </source>
</evidence>
<dbReference type="EMBL" id="MCRM02000002">
    <property type="protein sequence ID" value="PNV76600.1"/>
    <property type="molecule type" value="Genomic_DNA"/>
</dbReference>
<keyword evidence="2" id="KW-1185">Reference proteome</keyword>
<comment type="caution">
    <text evidence="1">The sequence shown here is derived from an EMBL/GenBank/DDBJ whole genome shotgun (WGS) entry which is preliminary data.</text>
</comment>
<proteinExistence type="predicted"/>
<dbReference type="Proteomes" id="UP000094669">
    <property type="component" value="Unassembled WGS sequence"/>
</dbReference>
<name>A0ABX4YMT3_9LEPT</name>
<gene>
    <name evidence="1" type="ORF">BES34_003195</name>
</gene>